<comment type="caution">
    <text evidence="2">The sequence shown here is derived from an EMBL/GenBank/DDBJ whole genome shotgun (WGS) entry which is preliminary data.</text>
</comment>
<dbReference type="RefSeq" id="WP_378311347.1">
    <property type="nucleotide sequence ID" value="NZ_JBHUKS010000030.1"/>
</dbReference>
<accession>A0ABW5HID9</accession>
<feature type="transmembrane region" description="Helical" evidence="1">
    <location>
        <begin position="43"/>
        <end position="67"/>
    </location>
</feature>
<keyword evidence="1" id="KW-0812">Transmembrane</keyword>
<proteinExistence type="predicted"/>
<sequence length="197" mass="20429">MATAPVLAGAALALSLVPILLLHVVAGEIDPVRDVISDYVFPPGGAVLLAAASLGLAAASLAVRHALLKQGLPKGSPESVLIALWSAGLVVATFFPTDPTGVETSFSGAVHRYAGAAMFVCLPLAGWLLARRRPEAKAVRWLSLASGAASLAFLLAHLPLLEQSVPEFLGLFERVLYALLYAQLFALTATARAEVPA</sequence>
<keyword evidence="1" id="KW-0472">Membrane</keyword>
<keyword evidence="3" id="KW-1185">Reference proteome</keyword>
<keyword evidence="1" id="KW-1133">Transmembrane helix</keyword>
<organism evidence="2 3">
    <name type="scientific">Amycolatopsis silviterrae</name>
    <dbReference type="NCBI Taxonomy" id="1656914"/>
    <lineage>
        <taxon>Bacteria</taxon>
        <taxon>Bacillati</taxon>
        <taxon>Actinomycetota</taxon>
        <taxon>Actinomycetes</taxon>
        <taxon>Pseudonocardiales</taxon>
        <taxon>Pseudonocardiaceae</taxon>
        <taxon>Amycolatopsis</taxon>
    </lineage>
</organism>
<reference evidence="3" key="1">
    <citation type="journal article" date="2019" name="Int. J. Syst. Evol. Microbiol.">
        <title>The Global Catalogue of Microorganisms (GCM) 10K type strain sequencing project: providing services to taxonomists for standard genome sequencing and annotation.</title>
        <authorList>
            <consortium name="The Broad Institute Genomics Platform"/>
            <consortium name="The Broad Institute Genome Sequencing Center for Infectious Disease"/>
            <person name="Wu L."/>
            <person name="Ma J."/>
        </authorList>
    </citation>
    <scope>NUCLEOTIDE SEQUENCE [LARGE SCALE GENOMIC DNA]</scope>
    <source>
        <strain evidence="3">CGMCC 4.7641</strain>
    </source>
</reference>
<feature type="transmembrane region" description="Helical" evidence="1">
    <location>
        <begin position="109"/>
        <end position="129"/>
    </location>
</feature>
<feature type="transmembrane region" description="Helical" evidence="1">
    <location>
        <begin position="141"/>
        <end position="160"/>
    </location>
</feature>
<dbReference type="Pfam" id="PF06197">
    <property type="entry name" value="DUF998"/>
    <property type="match status" value="1"/>
</dbReference>
<feature type="transmembrane region" description="Helical" evidence="1">
    <location>
        <begin position="79"/>
        <end position="97"/>
    </location>
</feature>
<evidence type="ECO:0000313" key="2">
    <source>
        <dbReference type="EMBL" id="MFD2473118.1"/>
    </source>
</evidence>
<gene>
    <name evidence="2" type="ORF">ACFSVL_37360</name>
</gene>
<feature type="transmembrane region" description="Helical" evidence="1">
    <location>
        <begin position="175"/>
        <end position="195"/>
    </location>
</feature>
<dbReference type="Proteomes" id="UP001597483">
    <property type="component" value="Unassembled WGS sequence"/>
</dbReference>
<dbReference type="InterPro" id="IPR009339">
    <property type="entry name" value="DUF998"/>
</dbReference>
<protein>
    <submittedName>
        <fullName evidence="2">DUF998 domain-containing protein</fullName>
    </submittedName>
</protein>
<evidence type="ECO:0000256" key="1">
    <source>
        <dbReference type="SAM" id="Phobius"/>
    </source>
</evidence>
<dbReference type="EMBL" id="JBHUKS010000030">
    <property type="protein sequence ID" value="MFD2473118.1"/>
    <property type="molecule type" value="Genomic_DNA"/>
</dbReference>
<evidence type="ECO:0000313" key="3">
    <source>
        <dbReference type="Proteomes" id="UP001597483"/>
    </source>
</evidence>
<name>A0ABW5HID9_9PSEU</name>